<feature type="region of interest" description="Disordered" evidence="11">
    <location>
        <begin position="766"/>
        <end position="805"/>
    </location>
</feature>
<evidence type="ECO:0000256" key="4">
    <source>
        <dbReference type="ARBA" id="ARBA00022741"/>
    </source>
</evidence>
<dbReference type="GO" id="GO:0005971">
    <property type="term" value="C:ribonucleoside-diphosphate reductase complex"/>
    <property type="evidence" value="ECO:0007669"/>
    <property type="project" value="TreeGrafter"/>
</dbReference>
<keyword evidence="4 9" id="KW-0547">Nucleotide-binding</keyword>
<evidence type="ECO:0000256" key="7">
    <source>
        <dbReference type="ARBA" id="ARBA00023116"/>
    </source>
</evidence>
<dbReference type="PRINTS" id="PR01183">
    <property type="entry name" value="RIBORDTASEM1"/>
</dbReference>
<evidence type="ECO:0000256" key="6">
    <source>
        <dbReference type="ARBA" id="ARBA00023002"/>
    </source>
</evidence>
<name>A0A5C3PE30_9APHY</name>
<dbReference type="GO" id="GO:0004748">
    <property type="term" value="F:ribonucleoside-diphosphate reductase activity, thioredoxin disulfide as acceptor"/>
    <property type="evidence" value="ECO:0007669"/>
    <property type="project" value="UniProtKB-EC"/>
</dbReference>
<gene>
    <name evidence="13" type="ORF">K466DRAFT_599168</name>
</gene>
<dbReference type="SUPFAM" id="SSF51998">
    <property type="entry name" value="PFL-like glycyl radical enzymes"/>
    <property type="match status" value="1"/>
</dbReference>
<evidence type="ECO:0000256" key="2">
    <source>
        <dbReference type="ARBA" id="ARBA00012274"/>
    </source>
</evidence>
<dbReference type="EMBL" id="ML211137">
    <property type="protein sequence ID" value="TFK87836.1"/>
    <property type="molecule type" value="Genomic_DNA"/>
</dbReference>
<evidence type="ECO:0000256" key="3">
    <source>
        <dbReference type="ARBA" id="ARBA00022533"/>
    </source>
</evidence>
<feature type="domain" description="ATP-cone" evidence="12">
    <location>
        <begin position="25"/>
        <end position="123"/>
    </location>
</feature>
<keyword evidence="6 10" id="KW-0560">Oxidoreductase</keyword>
<feature type="compositionally biased region" description="Polar residues" evidence="11">
    <location>
        <begin position="789"/>
        <end position="799"/>
    </location>
</feature>
<dbReference type="Pfam" id="PF00317">
    <property type="entry name" value="Ribonuc_red_lgN"/>
    <property type="match status" value="1"/>
</dbReference>
<evidence type="ECO:0000256" key="11">
    <source>
        <dbReference type="SAM" id="MobiDB-lite"/>
    </source>
</evidence>
<dbReference type="Proteomes" id="UP000308197">
    <property type="component" value="Unassembled WGS sequence"/>
</dbReference>
<keyword evidence="3" id="KW-0021">Allosteric enzyme</keyword>
<dbReference type="PANTHER" id="PTHR11573">
    <property type="entry name" value="RIBONUCLEOSIDE-DIPHOSPHATE REDUCTASE LARGE CHAIN"/>
    <property type="match status" value="1"/>
</dbReference>
<dbReference type="InterPro" id="IPR008926">
    <property type="entry name" value="RNR_R1-su_N"/>
</dbReference>
<evidence type="ECO:0000256" key="5">
    <source>
        <dbReference type="ARBA" id="ARBA00022840"/>
    </source>
</evidence>
<dbReference type="PANTHER" id="PTHR11573:SF6">
    <property type="entry name" value="RIBONUCLEOSIDE-DIPHOSPHATE REDUCTASE LARGE SUBUNIT"/>
    <property type="match status" value="1"/>
</dbReference>
<accession>A0A5C3PE30</accession>
<sequence>MPKDTYANARLFLVHTRNREWVRIFHGFQRSNSFQHYLHSLERFAYDKILSTLKQLSFGLDGKHVSPDLVALSVDRSKKHEMTTDAILSLAARCAADLGNQHPDYMILAGRLEVRKLHRNVKPSFVETMVDIDLDDPQLLDPDFLKAVKKYGHALDTALRHDRDDRISYPGFKTMASMYFITKQDRGRERPQHLWMRVAVHIHRNNLTRALETYDLLSRGLYSHASPTLFNAGLRIHQLSSCFVQTVDCSTPCSPFSSVHDASKIFMQNGGLGLDLHNSQPGVISLLEMFDAAANYASRNQSKRPSAATATLPIWHADTPYFIEIHDHRDVSNRDFPNLHLALFVPDLFMDRVQEDGIWSMFDPLDVPTLSGLHGDAFVSEYLRAERELCAIYVASARDLWLRIIQLQIEGGEPFILYSDSINAKNNQRHIGPVYSTNLCTEIVQHTSSTHTAVCTLASIVLPSFATETAFDLQELHRVVKIVVRNTDSVIDLNHYPTAAACYSAKQTRAIGVGVIGLADVFHILGFPYDSPTARLLSRSIAETIYHAALEASTELAAEKGPYPSYEGSPAQQQILQYDMWDTVPSSINDFAALKARVRLYGLRNSMLTAQMPTATTSQVTGYNESTDPYISNCYTRRALGGEFQITCPTLVRDLSRAGLWTTEIRRKIIRAHGSIQDIEDIPSRLKDIYRTAWEIPQRVLLDLAIERAPFIDQSQSTTVYMRAPTISQVHSMHMYGWKGGLKTGMYYLRTSAAAYPTPPFEYIDDIERDDEDGDGQRTPKSATLCGESPTQSPPTSRACSACEL</sequence>
<evidence type="ECO:0000256" key="10">
    <source>
        <dbReference type="RuleBase" id="RU003410"/>
    </source>
</evidence>
<dbReference type="InterPro" id="IPR000788">
    <property type="entry name" value="RNR_lg_C"/>
</dbReference>
<evidence type="ECO:0000259" key="12">
    <source>
        <dbReference type="PROSITE" id="PS51161"/>
    </source>
</evidence>
<dbReference type="GO" id="GO:0005524">
    <property type="term" value="F:ATP binding"/>
    <property type="evidence" value="ECO:0007669"/>
    <property type="project" value="UniProtKB-UniRule"/>
</dbReference>
<reference evidence="13 14" key="1">
    <citation type="journal article" date="2019" name="Nat. Ecol. Evol.">
        <title>Megaphylogeny resolves global patterns of mushroom evolution.</title>
        <authorList>
            <person name="Varga T."/>
            <person name="Krizsan K."/>
            <person name="Foldi C."/>
            <person name="Dima B."/>
            <person name="Sanchez-Garcia M."/>
            <person name="Sanchez-Ramirez S."/>
            <person name="Szollosi G.J."/>
            <person name="Szarkandi J.G."/>
            <person name="Papp V."/>
            <person name="Albert L."/>
            <person name="Andreopoulos W."/>
            <person name="Angelini C."/>
            <person name="Antonin V."/>
            <person name="Barry K.W."/>
            <person name="Bougher N.L."/>
            <person name="Buchanan P."/>
            <person name="Buyck B."/>
            <person name="Bense V."/>
            <person name="Catcheside P."/>
            <person name="Chovatia M."/>
            <person name="Cooper J."/>
            <person name="Damon W."/>
            <person name="Desjardin D."/>
            <person name="Finy P."/>
            <person name="Geml J."/>
            <person name="Haridas S."/>
            <person name="Hughes K."/>
            <person name="Justo A."/>
            <person name="Karasinski D."/>
            <person name="Kautmanova I."/>
            <person name="Kiss B."/>
            <person name="Kocsube S."/>
            <person name="Kotiranta H."/>
            <person name="LaButti K.M."/>
            <person name="Lechner B.E."/>
            <person name="Liimatainen K."/>
            <person name="Lipzen A."/>
            <person name="Lukacs Z."/>
            <person name="Mihaltcheva S."/>
            <person name="Morgado L.N."/>
            <person name="Niskanen T."/>
            <person name="Noordeloos M.E."/>
            <person name="Ohm R.A."/>
            <person name="Ortiz-Santana B."/>
            <person name="Ovrebo C."/>
            <person name="Racz N."/>
            <person name="Riley R."/>
            <person name="Savchenko A."/>
            <person name="Shiryaev A."/>
            <person name="Soop K."/>
            <person name="Spirin V."/>
            <person name="Szebenyi C."/>
            <person name="Tomsovsky M."/>
            <person name="Tulloss R.E."/>
            <person name="Uehling J."/>
            <person name="Grigoriev I.V."/>
            <person name="Vagvolgyi C."/>
            <person name="Papp T."/>
            <person name="Martin F.M."/>
            <person name="Miettinen O."/>
            <person name="Hibbett D.S."/>
            <person name="Nagy L.G."/>
        </authorList>
    </citation>
    <scope>NUCLEOTIDE SEQUENCE [LARGE SCALE GENOMIC DNA]</scope>
    <source>
        <strain evidence="13 14">HHB13444</strain>
    </source>
</reference>
<dbReference type="GO" id="GO:0009263">
    <property type="term" value="P:deoxyribonucleotide biosynthetic process"/>
    <property type="evidence" value="ECO:0007669"/>
    <property type="project" value="UniProtKB-KW"/>
</dbReference>
<evidence type="ECO:0000256" key="9">
    <source>
        <dbReference type="PROSITE-ProRule" id="PRU00492"/>
    </source>
</evidence>
<comment type="similarity">
    <text evidence="1 10">Belongs to the ribonucleoside diphosphate reductase large chain family.</text>
</comment>
<dbReference type="InterPro" id="IPR013509">
    <property type="entry name" value="RNR_lsu_N"/>
</dbReference>
<organism evidence="13 14">
    <name type="scientific">Polyporus arcularius HHB13444</name>
    <dbReference type="NCBI Taxonomy" id="1314778"/>
    <lineage>
        <taxon>Eukaryota</taxon>
        <taxon>Fungi</taxon>
        <taxon>Dikarya</taxon>
        <taxon>Basidiomycota</taxon>
        <taxon>Agaricomycotina</taxon>
        <taxon>Agaricomycetes</taxon>
        <taxon>Polyporales</taxon>
        <taxon>Polyporaceae</taxon>
        <taxon>Polyporus</taxon>
    </lineage>
</organism>
<dbReference type="AlphaFoldDB" id="A0A5C3PE30"/>
<evidence type="ECO:0000256" key="1">
    <source>
        <dbReference type="ARBA" id="ARBA00010406"/>
    </source>
</evidence>
<keyword evidence="14" id="KW-1185">Reference proteome</keyword>
<dbReference type="Gene3D" id="3.20.70.20">
    <property type="match status" value="1"/>
</dbReference>
<dbReference type="STRING" id="1314778.A0A5C3PE30"/>
<dbReference type="UniPathway" id="UPA00326"/>
<comment type="function">
    <text evidence="8 10">Provides the precursors necessary for DNA synthesis. Catalyzes the biosynthesis of deoxyribonucleotides from the corresponding ribonucleotides.</text>
</comment>
<proteinExistence type="inferred from homology"/>
<evidence type="ECO:0000256" key="8">
    <source>
        <dbReference type="ARBA" id="ARBA00024942"/>
    </source>
</evidence>
<dbReference type="InterPro" id="IPR013346">
    <property type="entry name" value="NrdE_NrdA_C"/>
</dbReference>
<dbReference type="SUPFAM" id="SSF48168">
    <property type="entry name" value="R1 subunit of ribonucleotide reductase, N-terminal domain"/>
    <property type="match status" value="1"/>
</dbReference>
<dbReference type="InterPro" id="IPR005144">
    <property type="entry name" value="ATP-cone_dom"/>
</dbReference>
<dbReference type="NCBIfam" id="TIGR02506">
    <property type="entry name" value="NrdE_NrdA"/>
    <property type="match status" value="1"/>
</dbReference>
<keyword evidence="5 9" id="KW-0067">ATP-binding</keyword>
<evidence type="ECO:0000313" key="13">
    <source>
        <dbReference type="EMBL" id="TFK87836.1"/>
    </source>
</evidence>
<dbReference type="EC" id="1.17.4.1" evidence="2 10"/>
<comment type="catalytic activity">
    <reaction evidence="10">
        <text>a 2'-deoxyribonucleoside 5'-diphosphate + [thioredoxin]-disulfide + H2O = a ribonucleoside 5'-diphosphate + [thioredoxin]-dithiol</text>
        <dbReference type="Rhea" id="RHEA:23252"/>
        <dbReference type="Rhea" id="RHEA-COMP:10698"/>
        <dbReference type="Rhea" id="RHEA-COMP:10700"/>
        <dbReference type="ChEBI" id="CHEBI:15377"/>
        <dbReference type="ChEBI" id="CHEBI:29950"/>
        <dbReference type="ChEBI" id="CHEBI:50058"/>
        <dbReference type="ChEBI" id="CHEBI:57930"/>
        <dbReference type="ChEBI" id="CHEBI:73316"/>
        <dbReference type="EC" id="1.17.4.1"/>
    </reaction>
</comment>
<evidence type="ECO:0000313" key="14">
    <source>
        <dbReference type="Proteomes" id="UP000308197"/>
    </source>
</evidence>
<dbReference type="InterPro" id="IPR039718">
    <property type="entry name" value="Rrm1"/>
</dbReference>
<dbReference type="PROSITE" id="PS51161">
    <property type="entry name" value="ATP_CONE"/>
    <property type="match status" value="1"/>
</dbReference>
<dbReference type="InParanoid" id="A0A5C3PE30"/>
<protein>
    <recommendedName>
        <fullName evidence="2 10">Ribonucleoside-diphosphate reductase</fullName>
        <ecNumber evidence="2 10">1.17.4.1</ecNumber>
    </recommendedName>
</protein>
<keyword evidence="7 10" id="KW-0215">Deoxyribonucleotide synthesis</keyword>
<dbReference type="Pfam" id="PF02867">
    <property type="entry name" value="Ribonuc_red_lgC"/>
    <property type="match status" value="1"/>
</dbReference>